<dbReference type="RefSeq" id="WP_009850925.1">
    <property type="nucleotide sequence ID" value="NZ_DS022295.1"/>
</dbReference>
<dbReference type="OrthoDB" id="6926704at2"/>
<keyword evidence="1" id="KW-0812">Transmembrane</keyword>
<keyword evidence="1" id="KW-1133">Transmembrane helix</keyword>
<keyword evidence="3" id="KW-1185">Reference proteome</keyword>
<dbReference type="EMBL" id="AATS01000013">
    <property type="protein sequence ID" value="EAU54051.1"/>
    <property type="molecule type" value="Genomic_DNA"/>
</dbReference>
<dbReference type="HOGENOM" id="CLU_186994_0_0_0"/>
<dbReference type="InParanoid" id="Q0EXJ6"/>
<keyword evidence="1" id="KW-0472">Membrane</keyword>
<dbReference type="Proteomes" id="UP000005297">
    <property type="component" value="Unassembled WGS sequence"/>
</dbReference>
<reference evidence="2 3" key="1">
    <citation type="submission" date="2006-09" db="EMBL/GenBank/DDBJ databases">
        <authorList>
            <person name="Emerson D."/>
            <person name="Ferriera S."/>
            <person name="Johnson J."/>
            <person name="Kravitz S."/>
            <person name="Halpern A."/>
            <person name="Remington K."/>
            <person name="Beeson K."/>
            <person name="Tran B."/>
            <person name="Rogers Y.-H."/>
            <person name="Friedman R."/>
            <person name="Venter J.C."/>
        </authorList>
    </citation>
    <scope>NUCLEOTIDE SEQUENCE [LARGE SCALE GENOMIC DNA]</scope>
    <source>
        <strain evidence="2 3">PV-1</strain>
    </source>
</reference>
<dbReference type="AlphaFoldDB" id="Q0EXJ6"/>
<evidence type="ECO:0000256" key="1">
    <source>
        <dbReference type="SAM" id="Phobius"/>
    </source>
</evidence>
<gene>
    <name evidence="2" type="ORF">SPV1_03403</name>
</gene>
<evidence type="ECO:0000313" key="3">
    <source>
        <dbReference type="Proteomes" id="UP000005297"/>
    </source>
</evidence>
<dbReference type="STRING" id="314344.AL013_12515"/>
<protein>
    <submittedName>
        <fullName evidence="2">Uncharacterized protein</fullName>
    </submittedName>
</protein>
<dbReference type="eggNOG" id="ENOG502ZIIC">
    <property type="taxonomic scope" value="Bacteria"/>
</dbReference>
<name>Q0EXJ6_9PROT</name>
<organism evidence="2 3">
    <name type="scientific">Mariprofundus ferrooxydans PV-1</name>
    <dbReference type="NCBI Taxonomy" id="314345"/>
    <lineage>
        <taxon>Bacteria</taxon>
        <taxon>Pseudomonadati</taxon>
        <taxon>Pseudomonadota</taxon>
        <taxon>Candidatius Mariprofundia</taxon>
        <taxon>Mariprofundales</taxon>
        <taxon>Mariprofundaceae</taxon>
        <taxon>Mariprofundus</taxon>
    </lineage>
</organism>
<comment type="caution">
    <text evidence="2">The sequence shown here is derived from an EMBL/GenBank/DDBJ whole genome shotgun (WGS) entry which is preliminary data.</text>
</comment>
<accession>Q0EXJ6</accession>
<sequence length="74" mass="8717">MIVIGAFFAVGLLLLGEHLISNMQFSGFLKPLEDVYKERMFRYYDKVALGILFSSWVAAYKFYHRDKKRLYGML</sequence>
<proteinExistence type="predicted"/>
<evidence type="ECO:0000313" key="2">
    <source>
        <dbReference type="EMBL" id="EAU54051.1"/>
    </source>
</evidence>
<feature type="transmembrane region" description="Helical" evidence="1">
    <location>
        <begin position="43"/>
        <end position="63"/>
    </location>
</feature>